<gene>
    <name evidence="1" type="ORF">SAMN04490248_11594</name>
</gene>
<proteinExistence type="predicted"/>
<dbReference type="STRING" id="569882.SAMN04490248_11594"/>
<dbReference type="OrthoDB" id="7640518at2"/>
<dbReference type="EMBL" id="FODS01000015">
    <property type="protein sequence ID" value="SEO90257.1"/>
    <property type="molecule type" value="Genomic_DNA"/>
</dbReference>
<dbReference type="Proteomes" id="UP000198893">
    <property type="component" value="Unassembled WGS sequence"/>
</dbReference>
<evidence type="ECO:0000313" key="2">
    <source>
        <dbReference type="Proteomes" id="UP000198893"/>
    </source>
</evidence>
<reference evidence="1 2" key="1">
    <citation type="submission" date="2016-10" db="EMBL/GenBank/DDBJ databases">
        <authorList>
            <person name="de Groot N.N."/>
        </authorList>
    </citation>
    <scope>NUCLEOTIDE SEQUENCE [LARGE SCALE GENOMIC DNA]</scope>
    <source>
        <strain evidence="1 2">DSM 27842</strain>
    </source>
</reference>
<dbReference type="RefSeq" id="WP_093119066.1">
    <property type="nucleotide sequence ID" value="NZ_FODS01000015.1"/>
</dbReference>
<evidence type="ECO:0000313" key="1">
    <source>
        <dbReference type="EMBL" id="SEO90257.1"/>
    </source>
</evidence>
<dbReference type="AlphaFoldDB" id="A0A1H8TH90"/>
<accession>A0A1H8TH90</accession>
<organism evidence="1 2">
    <name type="scientific">Salinihabitans flavidus</name>
    <dbReference type="NCBI Taxonomy" id="569882"/>
    <lineage>
        <taxon>Bacteria</taxon>
        <taxon>Pseudomonadati</taxon>
        <taxon>Pseudomonadota</taxon>
        <taxon>Alphaproteobacteria</taxon>
        <taxon>Rhodobacterales</taxon>
        <taxon>Roseobacteraceae</taxon>
        <taxon>Salinihabitans</taxon>
    </lineage>
</organism>
<name>A0A1H8TH90_9RHOB</name>
<sequence>MSELPLTLIQSIERRLVTAVSAQTSPFTGRQQIQDWGGEWWEVTFDVALTKGRAGRRLSAVFTALGGMRGWFVLRDPSMARPDLAQKTITVRGAGQSGNALTTLGWDAQALVLAAGDFVSLGTGQDMRLYQVTEDAVADANGAAVLRVTPRLRAAPVDLSPVEVAAPGIVLRLTAPVPTRISRADSFRFSVTAREAL</sequence>
<keyword evidence="2" id="KW-1185">Reference proteome</keyword>
<protein>
    <submittedName>
        <fullName evidence="1">Uncharacterized protein</fullName>
    </submittedName>
</protein>